<feature type="domain" description="Peptidoglycan binding" evidence="2">
    <location>
        <begin position="107"/>
        <end position="173"/>
    </location>
</feature>
<proteinExistence type="predicted"/>
<dbReference type="SUPFAM" id="SSF53955">
    <property type="entry name" value="Lysozyme-like"/>
    <property type="match status" value="1"/>
</dbReference>
<protein>
    <submittedName>
        <fullName evidence="3">Uncharacterized protein</fullName>
    </submittedName>
</protein>
<feature type="domain" description="TtsA-like Glycoside hydrolase family 108" evidence="1">
    <location>
        <begin position="20"/>
        <end position="104"/>
    </location>
</feature>
<gene>
    <name evidence="3" type="ORF">DCK97_23775</name>
</gene>
<accession>A0A3B9IRK6</accession>
<evidence type="ECO:0000313" key="4">
    <source>
        <dbReference type="Proteomes" id="UP000257706"/>
    </source>
</evidence>
<organism evidence="3 4">
    <name type="scientific">Tistrella mobilis</name>
    <dbReference type="NCBI Taxonomy" id="171437"/>
    <lineage>
        <taxon>Bacteria</taxon>
        <taxon>Pseudomonadati</taxon>
        <taxon>Pseudomonadota</taxon>
        <taxon>Alphaproteobacteria</taxon>
        <taxon>Geminicoccales</taxon>
        <taxon>Geminicoccaceae</taxon>
        <taxon>Tistrella</taxon>
    </lineage>
</organism>
<dbReference type="Gene3D" id="1.20.141.10">
    <property type="entry name" value="Chitosanase, subunit A, domain 1"/>
    <property type="match status" value="1"/>
</dbReference>
<dbReference type="Pfam" id="PF05838">
    <property type="entry name" value="Glyco_hydro_108"/>
    <property type="match status" value="1"/>
</dbReference>
<evidence type="ECO:0000313" key="3">
    <source>
        <dbReference type="EMBL" id="HAE50435.1"/>
    </source>
</evidence>
<reference evidence="3 4" key="1">
    <citation type="journal article" date="2018" name="Nat. Biotechnol.">
        <title>A standardized bacterial taxonomy based on genome phylogeny substantially revises the tree of life.</title>
        <authorList>
            <person name="Parks D.H."/>
            <person name="Chuvochina M."/>
            <person name="Waite D.W."/>
            <person name="Rinke C."/>
            <person name="Skarshewski A."/>
            <person name="Chaumeil P.A."/>
            <person name="Hugenholtz P."/>
        </authorList>
    </citation>
    <scope>NUCLEOTIDE SEQUENCE [LARGE SCALE GENOMIC DNA]</scope>
    <source>
        <strain evidence="3">UBA8739</strain>
    </source>
</reference>
<name>A0A3B9IRK6_9PROT</name>
<dbReference type="CDD" id="cd13926">
    <property type="entry name" value="N-acetylmuramidase_GH108"/>
    <property type="match status" value="1"/>
</dbReference>
<dbReference type="InterPro" id="IPR008565">
    <property type="entry name" value="TtsA-like_GH18_dom"/>
</dbReference>
<dbReference type="Pfam" id="PF09374">
    <property type="entry name" value="PG_binding_3"/>
    <property type="match status" value="1"/>
</dbReference>
<sequence>MDMSLPDAAPRSPLFEASLQVVLAWEGGETVTDDPLDPGGITRWGISLAFLRRIDPGAGPDRIRTLDRDEAAVIYARNFWRPIRGDQLPPPLALFTFDSAVNLGVPRAVRLLQQAVGADVDGIMGPRTVNAARAAAQRPQRLTHALADMAAGRLQIYATRPGFPRFGRGWTRRVLDVHGRAVALAVEEGAAA</sequence>
<dbReference type="InterPro" id="IPR023346">
    <property type="entry name" value="Lysozyme-like_dom_sf"/>
</dbReference>
<dbReference type="Proteomes" id="UP000257706">
    <property type="component" value="Unassembled WGS sequence"/>
</dbReference>
<dbReference type="EMBL" id="DMAI01000386">
    <property type="protein sequence ID" value="HAE50435.1"/>
    <property type="molecule type" value="Genomic_DNA"/>
</dbReference>
<dbReference type="InterPro" id="IPR018537">
    <property type="entry name" value="Peptidoglycan-bd_3"/>
</dbReference>
<dbReference type="AlphaFoldDB" id="A0A3B9IRK6"/>
<evidence type="ECO:0000259" key="1">
    <source>
        <dbReference type="Pfam" id="PF05838"/>
    </source>
</evidence>
<evidence type="ECO:0000259" key="2">
    <source>
        <dbReference type="Pfam" id="PF09374"/>
    </source>
</evidence>
<comment type="caution">
    <text evidence="3">The sequence shown here is derived from an EMBL/GenBank/DDBJ whole genome shotgun (WGS) entry which is preliminary data.</text>
</comment>